<protein>
    <submittedName>
        <fullName evidence="2">Uncharacterized protein</fullName>
    </submittedName>
</protein>
<dbReference type="AlphaFoldDB" id="A0A6J4IVR7"/>
<accession>A0A6J4IVR7</accession>
<dbReference type="EMBL" id="CADCSY010000130">
    <property type="protein sequence ID" value="CAA9262053.1"/>
    <property type="molecule type" value="Genomic_DNA"/>
</dbReference>
<evidence type="ECO:0000313" key="2">
    <source>
        <dbReference type="EMBL" id="CAA9262053.1"/>
    </source>
</evidence>
<name>A0A6J4IVR7_9ACTN</name>
<feature type="compositionally biased region" description="Basic and acidic residues" evidence="1">
    <location>
        <begin position="181"/>
        <end position="194"/>
    </location>
</feature>
<feature type="region of interest" description="Disordered" evidence="1">
    <location>
        <begin position="118"/>
        <end position="201"/>
    </location>
</feature>
<reference evidence="2" key="1">
    <citation type="submission" date="2020-02" db="EMBL/GenBank/DDBJ databases">
        <authorList>
            <person name="Meier V. D."/>
        </authorList>
    </citation>
    <scope>NUCLEOTIDE SEQUENCE</scope>
    <source>
        <strain evidence="2">AVDCRST_MAG20</strain>
    </source>
</reference>
<evidence type="ECO:0000256" key="1">
    <source>
        <dbReference type="SAM" id="MobiDB-lite"/>
    </source>
</evidence>
<organism evidence="2">
    <name type="scientific">uncultured Acidimicrobiales bacterium</name>
    <dbReference type="NCBI Taxonomy" id="310071"/>
    <lineage>
        <taxon>Bacteria</taxon>
        <taxon>Bacillati</taxon>
        <taxon>Actinomycetota</taxon>
        <taxon>Acidimicrobiia</taxon>
        <taxon>Acidimicrobiales</taxon>
        <taxon>environmental samples</taxon>
    </lineage>
</organism>
<feature type="compositionally biased region" description="Basic and acidic residues" evidence="1">
    <location>
        <begin position="152"/>
        <end position="171"/>
    </location>
</feature>
<gene>
    <name evidence="2" type="ORF">AVDCRST_MAG20-2836</name>
</gene>
<proteinExistence type="predicted"/>
<feature type="region of interest" description="Disordered" evidence="1">
    <location>
        <begin position="1"/>
        <end position="22"/>
    </location>
</feature>
<sequence length="351" mass="37745">MRQRPASGRSRTQRRSKAPAYAFDGRRHLRRAEHDVVPGEAEHRPPAADERVLALEVVLQGVGGAVAGESVDLEGQQQLRVSEVDAGHQAAAGPDLVLEGGRWEPVPLEQRRHASLEHAVGGPGAERPPIEDPAEDPDATPSRSCVRGASPLERRHAHEPGHERPLDRLADDAVAGDGAEVDERPQRVRDRDPVSGRAPPRVEITRAVHRHALEPRQPRPGDAHLDSLVVGHPPEPRCAPVGGVPAGPAPEHRGLHVLLPRPRRTSDAQRLRVHALQAPGTDVALQRALAPPELEQLAPAQEPVLASCCVGRARPTSTRIHRLRLLRRPAGAFGRGEALAQGGPPTVRPPA</sequence>